<evidence type="ECO:0000313" key="2">
    <source>
        <dbReference type="EMBL" id="GAA1395004.1"/>
    </source>
</evidence>
<sequence length="73" mass="7508">MSQAKKATESTPTSRSTANPRRTTLASVADFGQVPGARGPEGAATYATELPAATANPRRTQLMAAPVVNVPRG</sequence>
<gene>
    <name evidence="2" type="ORF">GCM10009639_29740</name>
</gene>
<evidence type="ECO:0000256" key="1">
    <source>
        <dbReference type="SAM" id="MobiDB-lite"/>
    </source>
</evidence>
<protein>
    <submittedName>
        <fullName evidence="2">Uncharacterized protein</fullName>
    </submittedName>
</protein>
<feature type="compositionally biased region" description="Polar residues" evidence="1">
    <location>
        <begin position="1"/>
        <end position="26"/>
    </location>
</feature>
<name>A0ABN1Y122_9ACTN</name>
<feature type="region of interest" description="Disordered" evidence="1">
    <location>
        <begin position="1"/>
        <end position="42"/>
    </location>
</feature>
<proteinExistence type="predicted"/>
<keyword evidence="3" id="KW-1185">Reference proteome</keyword>
<reference evidence="2 3" key="1">
    <citation type="journal article" date="2019" name="Int. J. Syst. Evol. Microbiol.">
        <title>The Global Catalogue of Microorganisms (GCM) 10K type strain sequencing project: providing services to taxonomists for standard genome sequencing and annotation.</title>
        <authorList>
            <consortium name="The Broad Institute Genomics Platform"/>
            <consortium name="The Broad Institute Genome Sequencing Center for Infectious Disease"/>
            <person name="Wu L."/>
            <person name="Ma J."/>
        </authorList>
    </citation>
    <scope>NUCLEOTIDE SEQUENCE [LARGE SCALE GENOMIC DNA]</scope>
    <source>
        <strain evidence="2 3">JCM 12393</strain>
    </source>
</reference>
<dbReference type="EMBL" id="BAAAKJ010000154">
    <property type="protein sequence ID" value="GAA1395004.1"/>
    <property type="molecule type" value="Genomic_DNA"/>
</dbReference>
<evidence type="ECO:0000313" key="3">
    <source>
        <dbReference type="Proteomes" id="UP001499863"/>
    </source>
</evidence>
<accession>A0ABN1Y122</accession>
<comment type="caution">
    <text evidence="2">The sequence shown here is derived from an EMBL/GenBank/DDBJ whole genome shotgun (WGS) entry which is preliminary data.</text>
</comment>
<dbReference type="RefSeq" id="WP_344334149.1">
    <property type="nucleotide sequence ID" value="NZ_BAAAKJ010000154.1"/>
</dbReference>
<organism evidence="2 3">
    <name type="scientific">Kitasatospora putterlickiae</name>
    <dbReference type="NCBI Taxonomy" id="221725"/>
    <lineage>
        <taxon>Bacteria</taxon>
        <taxon>Bacillati</taxon>
        <taxon>Actinomycetota</taxon>
        <taxon>Actinomycetes</taxon>
        <taxon>Kitasatosporales</taxon>
        <taxon>Streptomycetaceae</taxon>
        <taxon>Kitasatospora</taxon>
    </lineage>
</organism>
<dbReference type="Proteomes" id="UP001499863">
    <property type="component" value="Unassembled WGS sequence"/>
</dbReference>